<feature type="compositionally biased region" description="Basic and acidic residues" evidence="1">
    <location>
        <begin position="64"/>
        <end position="81"/>
    </location>
</feature>
<feature type="region of interest" description="Disordered" evidence="1">
    <location>
        <begin position="49"/>
        <end position="81"/>
    </location>
</feature>
<dbReference type="GeneID" id="25727056"/>
<dbReference type="OrthoDB" id="552517at2759"/>
<sequence>MAGGADVGTLVSSTTGDCTLRDLCAGDKAKVAKLIKQVVELGKEVRQLKGHEPQVQRDVQQQDQQREQQQRQEDKAPAPNDRLHQQLQETNRQVIEHNIALKSKLGQLLHLLRTYHHKVQVLEAAVKAASHQAQPGEGAKQLEGRAAPPSEAAPSEDAAPDAAAEVPATQPPSAAASPAPPPRRPPSLARSAAAGAGPAPHFTAISGAPNGSTGMDGGGVCGDLEALPVVVEAGAQGSGLVEGLVRWQVQRGIAPPEELVSRAARPTPSLSGGLRS</sequence>
<feature type="compositionally biased region" description="Low complexity" evidence="1">
    <location>
        <begin position="146"/>
        <end position="177"/>
    </location>
</feature>
<evidence type="ECO:0000256" key="1">
    <source>
        <dbReference type="SAM" id="MobiDB-lite"/>
    </source>
</evidence>
<organism evidence="2 3">
    <name type="scientific">Monoraphidium neglectum</name>
    <dbReference type="NCBI Taxonomy" id="145388"/>
    <lineage>
        <taxon>Eukaryota</taxon>
        <taxon>Viridiplantae</taxon>
        <taxon>Chlorophyta</taxon>
        <taxon>core chlorophytes</taxon>
        <taxon>Chlorophyceae</taxon>
        <taxon>CS clade</taxon>
        <taxon>Sphaeropleales</taxon>
        <taxon>Selenastraceae</taxon>
        <taxon>Monoraphidium</taxon>
    </lineage>
</organism>
<dbReference type="AlphaFoldDB" id="A0A0D2NRU9"/>
<dbReference type="Proteomes" id="UP000054498">
    <property type="component" value="Unassembled WGS sequence"/>
</dbReference>
<keyword evidence="3" id="KW-1185">Reference proteome</keyword>
<feature type="compositionally biased region" description="Low complexity" evidence="1">
    <location>
        <begin position="186"/>
        <end position="200"/>
    </location>
</feature>
<reference evidence="2 3" key="1">
    <citation type="journal article" date="2013" name="BMC Genomics">
        <title>Reconstruction of the lipid metabolism for the microalga Monoraphidium neglectum from its genome sequence reveals characteristics suitable for biofuel production.</title>
        <authorList>
            <person name="Bogen C."/>
            <person name="Al-Dilaimi A."/>
            <person name="Albersmeier A."/>
            <person name="Wichmann J."/>
            <person name="Grundmann M."/>
            <person name="Rupp O."/>
            <person name="Lauersen K.J."/>
            <person name="Blifernez-Klassen O."/>
            <person name="Kalinowski J."/>
            <person name="Goesmann A."/>
            <person name="Mussgnug J.H."/>
            <person name="Kruse O."/>
        </authorList>
    </citation>
    <scope>NUCLEOTIDE SEQUENCE [LARGE SCALE GENOMIC DNA]</scope>
    <source>
        <strain evidence="2 3">SAG 48.87</strain>
    </source>
</reference>
<dbReference type="RefSeq" id="XP_013906030.1">
    <property type="nucleotide sequence ID" value="XM_014050576.1"/>
</dbReference>
<dbReference type="EMBL" id="KK100305">
    <property type="protein sequence ID" value="KIZ07011.1"/>
    <property type="molecule type" value="Genomic_DNA"/>
</dbReference>
<accession>A0A0D2NRU9</accession>
<feature type="region of interest" description="Disordered" evidence="1">
    <location>
        <begin position="132"/>
        <end position="211"/>
    </location>
</feature>
<gene>
    <name evidence="2" type="ORF">MNEG_0938</name>
</gene>
<proteinExistence type="predicted"/>
<evidence type="ECO:0000313" key="2">
    <source>
        <dbReference type="EMBL" id="KIZ07011.1"/>
    </source>
</evidence>
<evidence type="ECO:0000313" key="3">
    <source>
        <dbReference type="Proteomes" id="UP000054498"/>
    </source>
</evidence>
<name>A0A0D2NRU9_9CHLO</name>
<protein>
    <submittedName>
        <fullName evidence="2">Uncharacterized protein</fullName>
    </submittedName>
</protein>
<dbReference type="KEGG" id="mng:MNEG_0938"/>
<feature type="region of interest" description="Disordered" evidence="1">
    <location>
        <begin position="253"/>
        <end position="276"/>
    </location>
</feature>